<feature type="region of interest" description="Disordered" evidence="6">
    <location>
        <begin position="142"/>
        <end position="186"/>
    </location>
</feature>
<dbReference type="GO" id="GO:0007059">
    <property type="term" value="P:chromosome segregation"/>
    <property type="evidence" value="ECO:0007669"/>
    <property type="project" value="TreeGrafter"/>
</dbReference>
<dbReference type="GO" id="GO:0005524">
    <property type="term" value="F:ATP binding"/>
    <property type="evidence" value="ECO:0007669"/>
    <property type="project" value="UniProtKB-KW"/>
</dbReference>
<keyword evidence="5" id="KW-0067">ATP-binding</keyword>
<evidence type="ECO:0000313" key="8">
    <source>
        <dbReference type="EMBL" id="KAJ8253701.1"/>
    </source>
</evidence>
<dbReference type="Proteomes" id="UP001152803">
    <property type="component" value="Unassembled WGS sequence"/>
</dbReference>
<feature type="compositionally biased region" description="Low complexity" evidence="6">
    <location>
        <begin position="142"/>
        <end position="158"/>
    </location>
</feature>
<evidence type="ECO:0000256" key="5">
    <source>
        <dbReference type="ARBA" id="ARBA00022840"/>
    </source>
</evidence>
<keyword evidence="3" id="KW-0547">Nucleotide-binding</keyword>
<dbReference type="PROSITE" id="PS00108">
    <property type="entry name" value="PROTEIN_KINASE_ST"/>
    <property type="match status" value="1"/>
</dbReference>
<dbReference type="GO" id="GO:0005634">
    <property type="term" value="C:nucleus"/>
    <property type="evidence" value="ECO:0007669"/>
    <property type="project" value="TreeGrafter"/>
</dbReference>
<dbReference type="InterPro" id="IPR008271">
    <property type="entry name" value="Ser/Thr_kinase_AS"/>
</dbReference>
<dbReference type="GO" id="GO:0004674">
    <property type="term" value="F:protein serine/threonine kinase activity"/>
    <property type="evidence" value="ECO:0007669"/>
    <property type="project" value="UniProtKB-KW"/>
</dbReference>
<feature type="domain" description="Protein kinase" evidence="7">
    <location>
        <begin position="1"/>
        <end position="186"/>
    </location>
</feature>
<feature type="compositionally biased region" description="Basic and acidic residues" evidence="6">
    <location>
        <begin position="164"/>
        <end position="179"/>
    </location>
</feature>
<evidence type="ECO:0000256" key="6">
    <source>
        <dbReference type="SAM" id="MobiDB-lite"/>
    </source>
</evidence>
<protein>
    <recommendedName>
        <fullName evidence="7">Protein kinase domain-containing protein</fullName>
    </recommendedName>
</protein>
<evidence type="ECO:0000259" key="7">
    <source>
        <dbReference type="PROSITE" id="PS50011"/>
    </source>
</evidence>
<sequence length="186" mass="21069">MSEKEGRSIIMQIVNALKYLNEIRPPIIHYDLKPGNILLVNECFVVGKEPPKISNKVDVWSAGVIFYQCLYGRKPFGHNQSQQDILQENTILKATEVQFPPNPSSRPKPRPLSAAVWPTGRRTASTRVRDRHALHLQLLQQQRFKLSPTPSPSLSTTLRNAPPRARETETLRNLTEPEPRPSPPAL</sequence>
<keyword evidence="9" id="KW-1185">Reference proteome</keyword>
<dbReference type="OrthoDB" id="8925709at2759"/>
<dbReference type="PANTHER" id="PTHR22974">
    <property type="entry name" value="MIXED LINEAGE PROTEIN KINASE"/>
    <property type="match status" value="1"/>
</dbReference>
<keyword evidence="4" id="KW-0418">Kinase</keyword>
<evidence type="ECO:0000256" key="4">
    <source>
        <dbReference type="ARBA" id="ARBA00022777"/>
    </source>
</evidence>
<evidence type="ECO:0000256" key="2">
    <source>
        <dbReference type="ARBA" id="ARBA00022679"/>
    </source>
</evidence>
<evidence type="ECO:0000256" key="1">
    <source>
        <dbReference type="ARBA" id="ARBA00022527"/>
    </source>
</evidence>
<dbReference type="Gene3D" id="1.10.510.10">
    <property type="entry name" value="Transferase(Phosphotransferase) domain 1"/>
    <property type="match status" value="1"/>
</dbReference>
<name>A0A9Q1HQ04_CONCO</name>
<accession>A0A9Q1HQ04</accession>
<dbReference type="SUPFAM" id="SSF56112">
    <property type="entry name" value="Protein kinase-like (PK-like)"/>
    <property type="match status" value="1"/>
</dbReference>
<dbReference type="GO" id="GO:0048471">
    <property type="term" value="C:perinuclear region of cytoplasm"/>
    <property type="evidence" value="ECO:0007669"/>
    <property type="project" value="TreeGrafter"/>
</dbReference>
<reference evidence="8" key="1">
    <citation type="journal article" date="2023" name="Science">
        <title>Genome structures resolve the early diversification of teleost fishes.</title>
        <authorList>
            <person name="Parey E."/>
            <person name="Louis A."/>
            <person name="Montfort J."/>
            <person name="Bouchez O."/>
            <person name="Roques C."/>
            <person name="Iampietro C."/>
            <person name="Lluch J."/>
            <person name="Castinel A."/>
            <person name="Donnadieu C."/>
            <person name="Desvignes T."/>
            <person name="Floi Bucao C."/>
            <person name="Jouanno E."/>
            <person name="Wen M."/>
            <person name="Mejri S."/>
            <person name="Dirks R."/>
            <person name="Jansen H."/>
            <person name="Henkel C."/>
            <person name="Chen W.J."/>
            <person name="Zahm M."/>
            <person name="Cabau C."/>
            <person name="Klopp C."/>
            <person name="Thompson A.W."/>
            <person name="Robinson-Rechavi M."/>
            <person name="Braasch I."/>
            <person name="Lecointre G."/>
            <person name="Bobe J."/>
            <person name="Postlethwait J.H."/>
            <person name="Berthelot C."/>
            <person name="Roest Crollius H."/>
            <person name="Guiguen Y."/>
        </authorList>
    </citation>
    <scope>NUCLEOTIDE SEQUENCE</scope>
    <source>
        <strain evidence="8">Concon-B</strain>
    </source>
</reference>
<dbReference type="InterPro" id="IPR000719">
    <property type="entry name" value="Prot_kinase_dom"/>
</dbReference>
<dbReference type="PROSITE" id="PS50011">
    <property type="entry name" value="PROTEIN_KINASE_DOM"/>
    <property type="match status" value="1"/>
</dbReference>
<evidence type="ECO:0000313" key="9">
    <source>
        <dbReference type="Proteomes" id="UP001152803"/>
    </source>
</evidence>
<keyword evidence="2" id="KW-0808">Transferase</keyword>
<feature type="region of interest" description="Disordered" evidence="6">
    <location>
        <begin position="99"/>
        <end position="126"/>
    </location>
</feature>
<dbReference type="PANTHER" id="PTHR22974:SF20">
    <property type="entry name" value="SERINE_THREONINE-PROTEIN KINASE TOUSLED-LIKE 2"/>
    <property type="match status" value="1"/>
</dbReference>
<dbReference type="InterPro" id="IPR011009">
    <property type="entry name" value="Kinase-like_dom_sf"/>
</dbReference>
<dbReference type="EMBL" id="JAFJMO010000016">
    <property type="protein sequence ID" value="KAJ8253701.1"/>
    <property type="molecule type" value="Genomic_DNA"/>
</dbReference>
<comment type="caution">
    <text evidence="8">The sequence shown here is derived from an EMBL/GenBank/DDBJ whole genome shotgun (WGS) entry which is preliminary data.</text>
</comment>
<dbReference type="AlphaFoldDB" id="A0A9Q1HQ04"/>
<evidence type="ECO:0000256" key="3">
    <source>
        <dbReference type="ARBA" id="ARBA00022741"/>
    </source>
</evidence>
<proteinExistence type="predicted"/>
<gene>
    <name evidence="8" type="ORF">COCON_G00203130</name>
</gene>
<organism evidence="8 9">
    <name type="scientific">Conger conger</name>
    <name type="common">Conger eel</name>
    <name type="synonym">Muraena conger</name>
    <dbReference type="NCBI Taxonomy" id="82655"/>
    <lineage>
        <taxon>Eukaryota</taxon>
        <taxon>Metazoa</taxon>
        <taxon>Chordata</taxon>
        <taxon>Craniata</taxon>
        <taxon>Vertebrata</taxon>
        <taxon>Euteleostomi</taxon>
        <taxon>Actinopterygii</taxon>
        <taxon>Neopterygii</taxon>
        <taxon>Teleostei</taxon>
        <taxon>Anguilliformes</taxon>
        <taxon>Congridae</taxon>
        <taxon>Conger</taxon>
    </lineage>
</organism>
<keyword evidence="1" id="KW-0723">Serine/threonine-protein kinase</keyword>
<dbReference type="GO" id="GO:0035556">
    <property type="term" value="P:intracellular signal transduction"/>
    <property type="evidence" value="ECO:0007669"/>
    <property type="project" value="TreeGrafter"/>
</dbReference>